<dbReference type="Pfam" id="PF01546">
    <property type="entry name" value="Peptidase_M20"/>
    <property type="match status" value="1"/>
</dbReference>
<evidence type="ECO:0000256" key="2">
    <source>
        <dbReference type="ARBA" id="ARBA00022723"/>
    </source>
</evidence>
<evidence type="ECO:0000256" key="3">
    <source>
        <dbReference type="ARBA" id="ARBA00022801"/>
    </source>
</evidence>
<dbReference type="GO" id="GO:0006508">
    <property type="term" value="P:proteolysis"/>
    <property type="evidence" value="ECO:0007669"/>
    <property type="project" value="UniProtKB-KW"/>
</dbReference>
<dbReference type="Gene3D" id="3.40.630.10">
    <property type="entry name" value="Zn peptidases"/>
    <property type="match status" value="1"/>
</dbReference>
<accession>A0A382E0B1</accession>
<dbReference type="InterPro" id="IPR051458">
    <property type="entry name" value="Cyt/Met_Dipeptidase"/>
</dbReference>
<reference evidence="4" key="1">
    <citation type="submission" date="2018-05" db="EMBL/GenBank/DDBJ databases">
        <authorList>
            <person name="Lanie J.A."/>
            <person name="Ng W.-L."/>
            <person name="Kazmierczak K.M."/>
            <person name="Andrzejewski T.M."/>
            <person name="Davidsen T.M."/>
            <person name="Wayne K.J."/>
            <person name="Tettelin H."/>
            <person name="Glass J.I."/>
            <person name="Rusch D."/>
            <person name="Podicherti R."/>
            <person name="Tsui H.-C.T."/>
            <person name="Winkler M.E."/>
        </authorList>
    </citation>
    <scope>NUCLEOTIDE SEQUENCE</scope>
</reference>
<protein>
    <recommendedName>
        <fullName evidence="5">Peptidase M20 dimerisation domain-containing protein</fullName>
    </recommendedName>
</protein>
<keyword evidence="2" id="KW-0479">Metal-binding</keyword>
<sequence length="165" mass="18112">MSASENYLKQHKDRFLAELVEFLRIPSISSLSEHAADVGRAGEWVADRLRAAGMEEVCLLPSGGSPVVYGEWLHAPGKPTVLLYGHFDTQPVDPVDLWTDPPFEPVVRDGRVYARGASDDKGNMLIPILALESMLKTEGVLPVNVKVFFEGEEEIGSPHLSSVIE</sequence>
<evidence type="ECO:0000256" key="1">
    <source>
        <dbReference type="ARBA" id="ARBA00022670"/>
    </source>
</evidence>
<evidence type="ECO:0008006" key="5">
    <source>
        <dbReference type="Google" id="ProtNLM"/>
    </source>
</evidence>
<dbReference type="EMBL" id="UINC01041905">
    <property type="protein sequence ID" value="SVB43812.1"/>
    <property type="molecule type" value="Genomic_DNA"/>
</dbReference>
<dbReference type="SUPFAM" id="SSF53187">
    <property type="entry name" value="Zn-dependent exopeptidases"/>
    <property type="match status" value="1"/>
</dbReference>
<keyword evidence="1" id="KW-0645">Protease</keyword>
<name>A0A382E0B1_9ZZZZ</name>
<dbReference type="PANTHER" id="PTHR43270">
    <property type="entry name" value="BETA-ALA-HIS DIPEPTIDASE"/>
    <property type="match status" value="1"/>
</dbReference>
<dbReference type="GO" id="GO:0046872">
    <property type="term" value="F:metal ion binding"/>
    <property type="evidence" value="ECO:0007669"/>
    <property type="project" value="UniProtKB-KW"/>
</dbReference>
<dbReference type="GO" id="GO:0008233">
    <property type="term" value="F:peptidase activity"/>
    <property type="evidence" value="ECO:0007669"/>
    <property type="project" value="UniProtKB-KW"/>
</dbReference>
<feature type="non-terminal residue" evidence="4">
    <location>
        <position position="165"/>
    </location>
</feature>
<dbReference type="InterPro" id="IPR002933">
    <property type="entry name" value="Peptidase_M20"/>
</dbReference>
<evidence type="ECO:0000313" key="4">
    <source>
        <dbReference type="EMBL" id="SVB43812.1"/>
    </source>
</evidence>
<gene>
    <name evidence="4" type="ORF">METZ01_LOCUS196666</name>
</gene>
<proteinExistence type="predicted"/>
<dbReference type="PANTHER" id="PTHR43270:SF12">
    <property type="entry name" value="SUCCINYL-DIAMINOPIMELATE DESUCCINYLASE"/>
    <property type="match status" value="1"/>
</dbReference>
<dbReference type="AlphaFoldDB" id="A0A382E0B1"/>
<organism evidence="4">
    <name type="scientific">marine metagenome</name>
    <dbReference type="NCBI Taxonomy" id="408172"/>
    <lineage>
        <taxon>unclassified sequences</taxon>
        <taxon>metagenomes</taxon>
        <taxon>ecological metagenomes</taxon>
    </lineage>
</organism>
<keyword evidence="3" id="KW-0378">Hydrolase</keyword>